<dbReference type="InterPro" id="IPR040624">
    <property type="entry name" value="HalOD1"/>
</dbReference>
<dbReference type="RefSeq" id="WP_007261451.1">
    <property type="nucleotide sequence ID" value="NZ_AOHZ01000098.1"/>
</dbReference>
<sequence>MIASSVEKNTPVNAVIEAVAETTDSDPLDLPPLYDAVDPDALNTLITGAETNTRVQFQYAGFDVVVQDEEVILRRGER</sequence>
<protein>
    <recommendedName>
        <fullName evidence="1">Halobacterial output domain-containing protein</fullName>
    </recommendedName>
</protein>
<organism evidence="2 3">
    <name type="scientific">Natronolimnohabitans innermongolicus JCM 12255</name>
    <dbReference type="NCBI Taxonomy" id="1227499"/>
    <lineage>
        <taxon>Archaea</taxon>
        <taxon>Methanobacteriati</taxon>
        <taxon>Methanobacteriota</taxon>
        <taxon>Stenosarchaea group</taxon>
        <taxon>Halobacteria</taxon>
        <taxon>Halobacteriales</taxon>
        <taxon>Natrialbaceae</taxon>
        <taxon>Natronolimnohabitans</taxon>
    </lineage>
</organism>
<comment type="caution">
    <text evidence="2">The sequence shown here is derived from an EMBL/GenBank/DDBJ whole genome shotgun (WGS) entry which is preliminary data.</text>
</comment>
<dbReference type="eggNOG" id="arCOG09008">
    <property type="taxonomic scope" value="Archaea"/>
</dbReference>
<dbReference type="AlphaFoldDB" id="L9WIL3"/>
<evidence type="ECO:0000313" key="2">
    <source>
        <dbReference type="EMBL" id="ELY49217.1"/>
    </source>
</evidence>
<feature type="domain" description="Halobacterial output" evidence="1">
    <location>
        <begin position="8"/>
        <end position="72"/>
    </location>
</feature>
<accession>L9WIL3</accession>
<keyword evidence="3" id="KW-1185">Reference proteome</keyword>
<name>L9WIL3_9EURY</name>
<dbReference type="Pfam" id="PF18545">
    <property type="entry name" value="HalOD1"/>
    <property type="match status" value="1"/>
</dbReference>
<reference evidence="2 3" key="1">
    <citation type="journal article" date="2014" name="PLoS Genet.">
        <title>Phylogenetically driven sequencing of extremely halophilic archaea reveals strategies for static and dynamic osmo-response.</title>
        <authorList>
            <person name="Becker E.A."/>
            <person name="Seitzer P.M."/>
            <person name="Tritt A."/>
            <person name="Larsen D."/>
            <person name="Krusor M."/>
            <person name="Yao A.I."/>
            <person name="Wu D."/>
            <person name="Madern D."/>
            <person name="Eisen J.A."/>
            <person name="Darling A.E."/>
            <person name="Facciotti M.T."/>
        </authorList>
    </citation>
    <scope>NUCLEOTIDE SEQUENCE [LARGE SCALE GENOMIC DNA]</scope>
    <source>
        <strain evidence="2 3">JCM 12255</strain>
    </source>
</reference>
<dbReference type="EMBL" id="AOHZ01000098">
    <property type="protein sequence ID" value="ELY49217.1"/>
    <property type="molecule type" value="Genomic_DNA"/>
</dbReference>
<evidence type="ECO:0000259" key="1">
    <source>
        <dbReference type="Pfam" id="PF18545"/>
    </source>
</evidence>
<evidence type="ECO:0000313" key="3">
    <source>
        <dbReference type="Proteomes" id="UP000011602"/>
    </source>
</evidence>
<gene>
    <name evidence="2" type="ORF">C493_21012</name>
</gene>
<proteinExistence type="predicted"/>
<dbReference type="Proteomes" id="UP000011602">
    <property type="component" value="Unassembled WGS sequence"/>
</dbReference>